<reference evidence="1 2" key="1">
    <citation type="journal article" date="2016" name="Nat. Commun.">
        <title>Thousands of microbial genomes shed light on interconnected biogeochemical processes in an aquifer system.</title>
        <authorList>
            <person name="Anantharaman K."/>
            <person name="Brown C.T."/>
            <person name="Hug L.A."/>
            <person name="Sharon I."/>
            <person name="Castelle C.J."/>
            <person name="Probst A.J."/>
            <person name="Thomas B.C."/>
            <person name="Singh A."/>
            <person name="Wilkins M.J."/>
            <person name="Karaoz U."/>
            <person name="Brodie E.L."/>
            <person name="Williams K.H."/>
            <person name="Hubbard S.S."/>
            <person name="Banfield J.F."/>
        </authorList>
    </citation>
    <scope>NUCLEOTIDE SEQUENCE [LARGE SCALE GENOMIC DNA]</scope>
</reference>
<proteinExistence type="predicted"/>
<name>A0A1F7XSR6_9BACT</name>
<evidence type="ECO:0000313" key="1">
    <source>
        <dbReference type="EMBL" id="OGM18073.1"/>
    </source>
</evidence>
<protein>
    <recommendedName>
        <fullName evidence="3">Antitoxin</fullName>
    </recommendedName>
</protein>
<comment type="caution">
    <text evidence="1">The sequence shown here is derived from an EMBL/GenBank/DDBJ whole genome shotgun (WGS) entry which is preliminary data.</text>
</comment>
<evidence type="ECO:0008006" key="3">
    <source>
        <dbReference type="Google" id="ProtNLM"/>
    </source>
</evidence>
<dbReference type="Proteomes" id="UP000178446">
    <property type="component" value="Unassembled WGS sequence"/>
</dbReference>
<dbReference type="AlphaFoldDB" id="A0A1F7XSR6"/>
<organism evidence="1 2">
    <name type="scientific">Candidatus Woesebacteria bacterium RIFCSPHIGHO2_01_FULL_37_10</name>
    <dbReference type="NCBI Taxonomy" id="1802489"/>
    <lineage>
        <taxon>Bacteria</taxon>
        <taxon>Candidatus Woeseibacteriota</taxon>
    </lineage>
</organism>
<accession>A0A1F7XSR6</accession>
<evidence type="ECO:0000313" key="2">
    <source>
        <dbReference type="Proteomes" id="UP000178446"/>
    </source>
</evidence>
<sequence>MTSVSISELKANPRKAISASLDFPLPVKNRDKTEAYLIGKGLFEKMVVFIENHIDKRAIEKADYTKGTNLDDLVKELGLE</sequence>
<gene>
    <name evidence="1" type="ORF">A2685_03140</name>
</gene>
<dbReference type="EMBL" id="MGGB01000058">
    <property type="protein sequence ID" value="OGM18073.1"/>
    <property type="molecule type" value="Genomic_DNA"/>
</dbReference>